<protein>
    <submittedName>
        <fullName evidence="1">Uncharacterized protein</fullName>
    </submittedName>
</protein>
<proteinExistence type="predicted"/>
<dbReference type="EMBL" id="JQCA01000043">
    <property type="protein sequence ID" value="KRO04081.1"/>
    <property type="molecule type" value="Genomic_DNA"/>
</dbReference>
<organism evidence="1 2">
    <name type="scientific">Levilactobacillus paucivorans</name>
    <dbReference type="NCBI Taxonomy" id="616990"/>
    <lineage>
        <taxon>Bacteria</taxon>
        <taxon>Bacillati</taxon>
        <taxon>Bacillota</taxon>
        <taxon>Bacilli</taxon>
        <taxon>Lactobacillales</taxon>
        <taxon>Lactobacillaceae</taxon>
        <taxon>Levilactobacillus</taxon>
    </lineage>
</organism>
<keyword evidence="2" id="KW-1185">Reference proteome</keyword>
<dbReference type="PATRIC" id="fig|616990.3.peg.1691"/>
<dbReference type="AlphaFoldDB" id="A0A0R2LR07"/>
<dbReference type="OrthoDB" id="2295046at2"/>
<name>A0A0R2LR07_9LACO</name>
<sequence length="107" mass="12085">MSISTLTLTGTNVRSRRPDRVTLTLTDLRLLTGDQQLAHLTLQDHVLGIISGRAYRTAQQTLGIRDFRYFLDEANLTLALSDTAHNRQAVADLFAFANDHHLWTTKH</sequence>
<reference evidence="1 2" key="1">
    <citation type="journal article" date="2015" name="Genome Announc.">
        <title>Expanding the biotechnology potential of lactobacilli through comparative genomics of 213 strains and associated genera.</title>
        <authorList>
            <person name="Sun Z."/>
            <person name="Harris H.M."/>
            <person name="McCann A."/>
            <person name="Guo C."/>
            <person name="Argimon S."/>
            <person name="Zhang W."/>
            <person name="Yang X."/>
            <person name="Jeffery I.B."/>
            <person name="Cooney J.C."/>
            <person name="Kagawa T.F."/>
            <person name="Liu W."/>
            <person name="Song Y."/>
            <person name="Salvetti E."/>
            <person name="Wrobel A."/>
            <person name="Rasinkangas P."/>
            <person name="Parkhill J."/>
            <person name="Rea M.C."/>
            <person name="O'Sullivan O."/>
            <person name="Ritari J."/>
            <person name="Douillard F.P."/>
            <person name="Paul Ross R."/>
            <person name="Yang R."/>
            <person name="Briner A.E."/>
            <person name="Felis G.E."/>
            <person name="de Vos W.M."/>
            <person name="Barrangou R."/>
            <person name="Klaenhammer T.R."/>
            <person name="Caufield P.W."/>
            <person name="Cui Y."/>
            <person name="Zhang H."/>
            <person name="O'Toole P.W."/>
        </authorList>
    </citation>
    <scope>NUCLEOTIDE SEQUENCE [LARGE SCALE GENOMIC DNA]</scope>
    <source>
        <strain evidence="1 2">DSM 22467</strain>
    </source>
</reference>
<dbReference type="RefSeq" id="WP_057878130.1">
    <property type="nucleotide sequence ID" value="NZ_JQCA01000043.1"/>
</dbReference>
<dbReference type="STRING" id="616990.IV54_GL001597"/>
<evidence type="ECO:0000313" key="1">
    <source>
        <dbReference type="EMBL" id="KRO04081.1"/>
    </source>
</evidence>
<comment type="caution">
    <text evidence="1">The sequence shown here is derived from an EMBL/GenBank/DDBJ whole genome shotgun (WGS) entry which is preliminary data.</text>
</comment>
<evidence type="ECO:0000313" key="2">
    <source>
        <dbReference type="Proteomes" id="UP000051906"/>
    </source>
</evidence>
<dbReference type="Proteomes" id="UP000051906">
    <property type="component" value="Unassembled WGS sequence"/>
</dbReference>
<gene>
    <name evidence="1" type="ORF">IV54_GL001597</name>
</gene>
<accession>A0A0R2LR07</accession>